<feature type="domain" description="Phytanoyl-CoA hydroxylase-interacting protein-like C-terminal" evidence="1">
    <location>
        <begin position="125"/>
        <end position="320"/>
    </location>
</feature>
<evidence type="ECO:0000313" key="2">
    <source>
        <dbReference type="Proteomes" id="UP000035680"/>
    </source>
</evidence>
<reference evidence="2" key="1">
    <citation type="submission" date="2014-07" db="EMBL/GenBank/DDBJ databases">
        <authorList>
            <person name="Martin A.A"/>
            <person name="De Silva N."/>
        </authorList>
    </citation>
    <scope>NUCLEOTIDE SEQUENCE</scope>
</reference>
<dbReference type="PANTHER" id="PTHR15698:SF4">
    <property type="entry name" value="PHYTANOYL-COA HYDROXYLASE-INTERACTING PROTEIN-LIKE C-TERMINAL DOMAIN-CONTAINING PROTEIN"/>
    <property type="match status" value="1"/>
</dbReference>
<dbReference type="InterPro" id="IPR045545">
    <property type="entry name" value="PHYIP/PHIPL_C"/>
</dbReference>
<proteinExistence type="predicted"/>
<protein>
    <submittedName>
        <fullName evidence="3">PHYHIP_C domain-containing protein</fullName>
    </submittedName>
</protein>
<accession>A0A0K0FMZ4</accession>
<reference evidence="3" key="2">
    <citation type="submission" date="2015-08" db="UniProtKB">
        <authorList>
            <consortium name="WormBaseParasite"/>
        </authorList>
    </citation>
    <scope>IDENTIFICATION</scope>
</reference>
<dbReference type="InterPro" id="IPR042868">
    <property type="entry name" value="PHYHIP/PHYHIPL"/>
</dbReference>
<evidence type="ECO:0000313" key="3">
    <source>
        <dbReference type="WBParaSite" id="SVE_1037300.1"/>
    </source>
</evidence>
<keyword evidence="2" id="KW-1185">Reference proteome</keyword>
<sequence>MEINEGIYGMLNPNFPEYNLQFAPDMYGCIERPLNILLSDDYTVTINLDVIENEFPNSLKWIKIVEEGFYSRTSIETHLIYNQNEIILRVSPGVKYWYRIYAPVLGDVSTHVFQSYHECTLTKATIKQLFTKSCELFAELKTTDSQITHLYRCKPQSYFDKIQKYNNGVMYPYPKDNTGHPGNPLTGKVRGLFFSGQLCNGNEFPRRNPYGDKRFVIEAHKLLDPNIHNYYFSDMYCTKNVKRHVLTIVVCKKDTPEDAFCKKCLVYLPYKDNEFMYCIPEDDTYTYYWNWSVKNELVINFEVFYCGKVRISDGSIENVPCVTGRGRTTPGGIGYNGDCKYCSI</sequence>
<dbReference type="Pfam" id="PF19281">
    <property type="entry name" value="PHYHIP_C"/>
    <property type="match status" value="1"/>
</dbReference>
<dbReference type="PANTHER" id="PTHR15698">
    <property type="entry name" value="PROTEIN CBG15099"/>
    <property type="match status" value="1"/>
</dbReference>
<dbReference type="GO" id="GO:0005737">
    <property type="term" value="C:cytoplasm"/>
    <property type="evidence" value="ECO:0007669"/>
    <property type="project" value="TreeGrafter"/>
</dbReference>
<dbReference type="Proteomes" id="UP000035680">
    <property type="component" value="Unassembled WGS sequence"/>
</dbReference>
<dbReference type="WBParaSite" id="SVE_1037300.1">
    <property type="protein sequence ID" value="SVE_1037300.1"/>
    <property type="gene ID" value="SVE_1037300"/>
</dbReference>
<organism evidence="2 3">
    <name type="scientific">Strongyloides venezuelensis</name>
    <name type="common">Threadworm</name>
    <dbReference type="NCBI Taxonomy" id="75913"/>
    <lineage>
        <taxon>Eukaryota</taxon>
        <taxon>Metazoa</taxon>
        <taxon>Ecdysozoa</taxon>
        <taxon>Nematoda</taxon>
        <taxon>Chromadorea</taxon>
        <taxon>Rhabditida</taxon>
        <taxon>Tylenchina</taxon>
        <taxon>Panagrolaimomorpha</taxon>
        <taxon>Strongyloidoidea</taxon>
        <taxon>Strongyloididae</taxon>
        <taxon>Strongyloides</taxon>
    </lineage>
</organism>
<evidence type="ECO:0000259" key="1">
    <source>
        <dbReference type="Pfam" id="PF19281"/>
    </source>
</evidence>
<name>A0A0K0FMZ4_STRVS</name>
<dbReference type="AlphaFoldDB" id="A0A0K0FMZ4"/>